<comment type="similarity">
    <text evidence="1 2">Belongs to the outer membrane factor (OMF) (TC 1.B.17) family.</text>
</comment>
<protein>
    <recommendedName>
        <fullName evidence="5">RND transporter</fullName>
    </recommendedName>
</protein>
<dbReference type="InterPro" id="IPR003423">
    <property type="entry name" value="OMP_efflux"/>
</dbReference>
<keyword evidence="2" id="KW-0449">Lipoprotein</keyword>
<dbReference type="PANTHER" id="PTHR30203:SF32">
    <property type="entry name" value="CATION EFFLUX SYSTEM PROTEIN CUSC"/>
    <property type="match status" value="1"/>
</dbReference>
<evidence type="ECO:0000256" key="2">
    <source>
        <dbReference type="RuleBase" id="RU362097"/>
    </source>
</evidence>
<proteinExistence type="inferred from homology"/>
<dbReference type="InterPro" id="IPR010131">
    <property type="entry name" value="MdtP/NodT-like"/>
</dbReference>
<accession>A0ABS1CVK8</accession>
<dbReference type="PANTHER" id="PTHR30203">
    <property type="entry name" value="OUTER MEMBRANE CATION EFFLUX PROTEIN"/>
    <property type="match status" value="1"/>
</dbReference>
<dbReference type="PROSITE" id="PS51257">
    <property type="entry name" value="PROKAR_LIPOPROTEIN"/>
    <property type="match status" value="1"/>
</dbReference>
<comment type="caution">
    <text evidence="3">The sequence shown here is derived from an EMBL/GenBank/DDBJ whole genome shotgun (WGS) entry which is preliminary data.</text>
</comment>
<keyword evidence="2" id="KW-0812">Transmembrane</keyword>
<dbReference type="NCBIfam" id="TIGR01845">
    <property type="entry name" value="outer_NodT"/>
    <property type="match status" value="1"/>
</dbReference>
<keyword evidence="2" id="KW-0564">Palmitate</keyword>
<evidence type="ECO:0008006" key="5">
    <source>
        <dbReference type="Google" id="ProtNLM"/>
    </source>
</evidence>
<name>A0ABS1CVK8_9PROT</name>
<dbReference type="Pfam" id="PF02321">
    <property type="entry name" value="OEP"/>
    <property type="match status" value="2"/>
</dbReference>
<keyword evidence="4" id="KW-1185">Reference proteome</keyword>
<keyword evidence="2" id="KW-0472">Membrane</keyword>
<dbReference type="EMBL" id="NRSG01000052">
    <property type="protein sequence ID" value="MBK1658450.1"/>
    <property type="molecule type" value="Genomic_DNA"/>
</dbReference>
<evidence type="ECO:0000313" key="3">
    <source>
        <dbReference type="EMBL" id="MBK1658450.1"/>
    </source>
</evidence>
<dbReference type="Gene3D" id="1.20.1600.10">
    <property type="entry name" value="Outer membrane efflux proteins (OEP)"/>
    <property type="match status" value="1"/>
</dbReference>
<organism evidence="3 4">
    <name type="scientific">Paracraurococcus ruber</name>
    <dbReference type="NCBI Taxonomy" id="77675"/>
    <lineage>
        <taxon>Bacteria</taxon>
        <taxon>Pseudomonadati</taxon>
        <taxon>Pseudomonadota</taxon>
        <taxon>Alphaproteobacteria</taxon>
        <taxon>Acetobacterales</taxon>
        <taxon>Roseomonadaceae</taxon>
        <taxon>Paracraurococcus</taxon>
    </lineage>
</organism>
<comment type="subcellular location">
    <subcellularLocation>
        <location evidence="2">Cell membrane</location>
        <topology evidence="2">Lipid-anchor</topology>
    </subcellularLocation>
</comment>
<reference evidence="3 4" key="1">
    <citation type="journal article" date="2020" name="Microorganisms">
        <title>Osmotic Adaptation and Compatible Solute Biosynthesis of Phototrophic Bacteria as Revealed from Genome Analyses.</title>
        <authorList>
            <person name="Imhoff J.F."/>
            <person name="Rahn T."/>
            <person name="Kunzel S."/>
            <person name="Keller A."/>
            <person name="Neulinger S.C."/>
        </authorList>
    </citation>
    <scope>NUCLEOTIDE SEQUENCE [LARGE SCALE GENOMIC DNA]</scope>
    <source>
        <strain evidence="3 4">DSM 15382</strain>
    </source>
</reference>
<evidence type="ECO:0000313" key="4">
    <source>
        <dbReference type="Proteomes" id="UP000697995"/>
    </source>
</evidence>
<dbReference type="SUPFAM" id="SSF56954">
    <property type="entry name" value="Outer membrane efflux proteins (OEP)"/>
    <property type="match status" value="1"/>
</dbReference>
<keyword evidence="2" id="KW-1134">Transmembrane beta strand</keyword>
<evidence type="ECO:0000256" key="1">
    <source>
        <dbReference type="ARBA" id="ARBA00007613"/>
    </source>
</evidence>
<dbReference type="RefSeq" id="WP_133219179.1">
    <property type="nucleotide sequence ID" value="NZ_NRSG01000052.1"/>
</dbReference>
<dbReference type="Proteomes" id="UP000697995">
    <property type="component" value="Unassembled WGS sequence"/>
</dbReference>
<gene>
    <name evidence="3" type="ORF">CKO45_09420</name>
</gene>
<dbReference type="Gene3D" id="2.20.200.10">
    <property type="entry name" value="Outer membrane efflux proteins (OEP)"/>
    <property type="match status" value="1"/>
</dbReference>
<sequence length="512" mass="54029">MAIDAARQHRARPGPGGGLLRLAPLALLLAGCTVGPSFLRPAPRAPAQWSRASLDAPAYARSRAEARAIDAAWWEGFHDPTLTLLVAQVEQGNPDLEEAAARIAETRESRAIAFAGFFPTLNANASDTRLRLSENSPFASIAGGRVSAGGGAPNAGQGAAIPTGPRPGFAIYQAGFDAAWELDIFGRTRRSIEAAEAEILGAERLLDNARLSLRAEAARTYLELRGLQARQAIARQSLRLQRDNAGLTRSRFASGFATEVDVANANALVAGTEATLPLLDAQVTQAMNRLARLLGQEPGALADRLAAPSPIPPAPPAVAIGLPIETIRRRPDVAAAEAALAAQTARIGVATAQLYPSLRINGSLGLQSGNTVNLFETASRFFSIGPSLIIPIFQGGQLRAQVRLEEARQRTAAIAWRRTVLDALHEVENALAAYYGDQGRRDALRRQAAAARQAANLARTRFAAGLGTFLEVLDADRTRLSAELSVAESSAAVATDLVAVYKALGGGWEPGH</sequence>